<dbReference type="Gene3D" id="3.40.50.10090">
    <property type="match status" value="1"/>
</dbReference>
<dbReference type="AlphaFoldDB" id="A0A9P8AT33"/>
<dbReference type="Pfam" id="PF02602">
    <property type="entry name" value="HEM4"/>
    <property type="match status" value="1"/>
</dbReference>
<name>A0A9P8AT33_9AGAR</name>
<dbReference type="SUPFAM" id="SSF69618">
    <property type="entry name" value="HemD-like"/>
    <property type="match status" value="1"/>
</dbReference>
<dbReference type="InterPro" id="IPR003754">
    <property type="entry name" value="4pyrrol_synth_uPrphyn_synth"/>
</dbReference>
<dbReference type="EMBL" id="MU250533">
    <property type="protein sequence ID" value="KAG7446989.1"/>
    <property type="molecule type" value="Genomic_DNA"/>
</dbReference>
<dbReference type="GO" id="GO:0033014">
    <property type="term" value="P:tetrapyrrole biosynthetic process"/>
    <property type="evidence" value="ECO:0007669"/>
    <property type="project" value="InterPro"/>
</dbReference>
<proteinExistence type="predicted"/>
<dbReference type="GeneID" id="66099434"/>
<dbReference type="Proteomes" id="UP000812287">
    <property type="component" value="Unassembled WGS sequence"/>
</dbReference>
<evidence type="ECO:0000313" key="3">
    <source>
        <dbReference type="Proteomes" id="UP000812287"/>
    </source>
</evidence>
<evidence type="ECO:0000313" key="2">
    <source>
        <dbReference type="EMBL" id="KAG7446989.1"/>
    </source>
</evidence>
<dbReference type="RefSeq" id="XP_043040489.1">
    <property type="nucleotide sequence ID" value="XM_043177147.1"/>
</dbReference>
<dbReference type="InterPro" id="IPR036108">
    <property type="entry name" value="4pyrrol_syn_uPrphyn_synt_sf"/>
</dbReference>
<reference evidence="2" key="1">
    <citation type="submission" date="2020-11" db="EMBL/GenBank/DDBJ databases">
        <title>Adaptations for nitrogen fixation in a non-lichenized fungal sporocarp promotes dispersal by wood-feeding termites.</title>
        <authorList>
            <consortium name="DOE Joint Genome Institute"/>
            <person name="Koch R.A."/>
            <person name="Yoon G."/>
            <person name="Arayal U."/>
            <person name="Lail K."/>
            <person name="Amirebrahimi M."/>
            <person name="Labutti K."/>
            <person name="Lipzen A."/>
            <person name="Riley R."/>
            <person name="Barry K."/>
            <person name="Henrissat B."/>
            <person name="Grigoriev I.V."/>
            <person name="Herr J.R."/>
            <person name="Aime M.C."/>
        </authorList>
    </citation>
    <scope>NUCLEOTIDE SEQUENCE</scope>
    <source>
        <strain evidence="2">MCA 3950</strain>
    </source>
</reference>
<evidence type="ECO:0000259" key="1">
    <source>
        <dbReference type="Pfam" id="PF02602"/>
    </source>
</evidence>
<comment type="caution">
    <text evidence="2">The sequence shown here is derived from an EMBL/GenBank/DDBJ whole genome shotgun (WGS) entry which is preliminary data.</text>
</comment>
<sequence>MVEDQSHVVPAMTSTSFVNRHRPLMELKTVLETVLTDIKELASVTAKSVRTRQGPGNGKTGGAEYHNILLLLSLHRRLPNKGIGPSFGTRHRILSVEEGSSVYTHNALDIAGRFWRNYHDQRALMRCLRQYERCSKGRLASTLRSTTPNADIHGESSGTAEQLAKFILAERPRPTKLLYLTGDKIRDTLPSILGGAGVSLCSLKVNETQGNSTFLQYLKKIVPENRLGHGGLCSLHLKIAAMELTTATFLRGNLGTPSLPNRRQMIY</sequence>
<feature type="domain" description="Tetrapyrrole biosynthesis uroporphyrinogen III synthase" evidence="1">
    <location>
        <begin position="142"/>
        <end position="211"/>
    </location>
</feature>
<dbReference type="OrthoDB" id="5595751at2759"/>
<dbReference type="GO" id="GO:0004852">
    <property type="term" value="F:uroporphyrinogen-III synthase activity"/>
    <property type="evidence" value="ECO:0007669"/>
    <property type="project" value="InterPro"/>
</dbReference>
<gene>
    <name evidence="2" type="ORF">BT62DRAFT_1005391</name>
</gene>
<keyword evidence="3" id="KW-1185">Reference proteome</keyword>
<protein>
    <recommendedName>
        <fullName evidence="1">Tetrapyrrole biosynthesis uroporphyrinogen III synthase domain-containing protein</fullName>
    </recommendedName>
</protein>
<organism evidence="2 3">
    <name type="scientific">Guyanagaster necrorhizus</name>
    <dbReference type="NCBI Taxonomy" id="856835"/>
    <lineage>
        <taxon>Eukaryota</taxon>
        <taxon>Fungi</taxon>
        <taxon>Dikarya</taxon>
        <taxon>Basidiomycota</taxon>
        <taxon>Agaricomycotina</taxon>
        <taxon>Agaricomycetes</taxon>
        <taxon>Agaricomycetidae</taxon>
        <taxon>Agaricales</taxon>
        <taxon>Marasmiineae</taxon>
        <taxon>Physalacriaceae</taxon>
        <taxon>Guyanagaster</taxon>
    </lineage>
</organism>
<accession>A0A9P8AT33</accession>